<dbReference type="AlphaFoldDB" id="A0A7V1LY36"/>
<proteinExistence type="predicted"/>
<dbReference type="Proteomes" id="UP000886005">
    <property type="component" value="Unassembled WGS sequence"/>
</dbReference>
<organism evidence="2">
    <name type="scientific">Caldithrix abyssi</name>
    <dbReference type="NCBI Taxonomy" id="187145"/>
    <lineage>
        <taxon>Bacteria</taxon>
        <taxon>Pseudomonadati</taxon>
        <taxon>Calditrichota</taxon>
        <taxon>Calditrichia</taxon>
        <taxon>Calditrichales</taxon>
        <taxon>Calditrichaceae</taxon>
        <taxon>Caldithrix</taxon>
    </lineage>
</organism>
<comment type="caution">
    <text evidence="2">The sequence shown here is derived from an EMBL/GenBank/DDBJ whole genome shotgun (WGS) entry which is preliminary data.</text>
</comment>
<evidence type="ECO:0000256" key="1">
    <source>
        <dbReference type="SAM" id="MobiDB-lite"/>
    </source>
</evidence>
<evidence type="ECO:0000313" key="2">
    <source>
        <dbReference type="EMBL" id="HED09689.1"/>
    </source>
</evidence>
<protein>
    <submittedName>
        <fullName evidence="2">Uncharacterized protein</fullName>
    </submittedName>
</protein>
<dbReference type="PROSITE" id="PS51257">
    <property type="entry name" value="PROKAR_LIPOPROTEIN"/>
    <property type="match status" value="1"/>
</dbReference>
<name>A0A7V1LY36_CALAY</name>
<gene>
    <name evidence="2" type="ORF">ENJ10_03290</name>
</gene>
<reference evidence="2" key="1">
    <citation type="journal article" date="2020" name="mSystems">
        <title>Genome- and Community-Level Interaction Insights into Carbon Utilization and Element Cycling Functions of Hydrothermarchaeota in Hydrothermal Sediment.</title>
        <authorList>
            <person name="Zhou Z."/>
            <person name="Liu Y."/>
            <person name="Xu W."/>
            <person name="Pan J."/>
            <person name="Luo Z.H."/>
            <person name="Li M."/>
        </authorList>
    </citation>
    <scope>NUCLEOTIDE SEQUENCE [LARGE SCALE GENOMIC DNA]</scope>
    <source>
        <strain evidence="2">HyVt-456</strain>
    </source>
</reference>
<feature type="region of interest" description="Disordered" evidence="1">
    <location>
        <begin position="73"/>
        <end position="96"/>
    </location>
</feature>
<dbReference type="EMBL" id="DRLD01000092">
    <property type="protein sequence ID" value="HED09689.1"/>
    <property type="molecule type" value="Genomic_DNA"/>
</dbReference>
<sequence length="96" mass="10555">MKKLSNSIRILGIGLVLIVGLSVSGCGWHADDEEIRTLEETRSAALDAEKTYQDKKAEADDLQRQVDAKKAELERAKAEKEKVTKAVEARKSADGE</sequence>
<accession>A0A7V1LY36</accession>